<gene>
    <name evidence="1" type="ORF">Asulf_01204</name>
</gene>
<accession>N0BFX5</accession>
<dbReference type="STRING" id="387631.Asulf_01204"/>
<organism evidence="1 2">
    <name type="scientific">Archaeoglobus sulfaticallidus PM70-1</name>
    <dbReference type="NCBI Taxonomy" id="387631"/>
    <lineage>
        <taxon>Archaea</taxon>
        <taxon>Methanobacteriati</taxon>
        <taxon>Methanobacteriota</taxon>
        <taxon>Archaeoglobi</taxon>
        <taxon>Archaeoglobales</taxon>
        <taxon>Archaeoglobaceae</taxon>
        <taxon>Archaeoglobus</taxon>
    </lineage>
</organism>
<dbReference type="RefSeq" id="WP_015590800.1">
    <property type="nucleotide sequence ID" value="NC_021169.1"/>
</dbReference>
<dbReference type="GeneID" id="15392845"/>
<dbReference type="EMBL" id="CP005290">
    <property type="protein sequence ID" value="AGK61202.1"/>
    <property type="molecule type" value="Genomic_DNA"/>
</dbReference>
<dbReference type="AlphaFoldDB" id="N0BFX5"/>
<keyword evidence="2" id="KW-1185">Reference proteome</keyword>
<name>N0BFX5_9EURY</name>
<evidence type="ECO:0000313" key="1">
    <source>
        <dbReference type="EMBL" id="AGK61202.1"/>
    </source>
</evidence>
<dbReference type="eggNOG" id="arCOG10226">
    <property type="taxonomic scope" value="Archaea"/>
</dbReference>
<dbReference type="Proteomes" id="UP000013307">
    <property type="component" value="Chromosome"/>
</dbReference>
<evidence type="ECO:0000313" key="2">
    <source>
        <dbReference type="Proteomes" id="UP000013307"/>
    </source>
</evidence>
<dbReference type="HOGENOM" id="CLU_208207_0_0_2"/>
<protein>
    <submittedName>
        <fullName evidence="1">Uncharacterized protein</fullName>
    </submittedName>
</protein>
<sequence>MAKKTQGKEVPDDSDELMMQVASSQLKANYRKSLGKEYARRSWDLEIKKALKKKEEERKAKQ</sequence>
<dbReference type="KEGG" id="ast:Asulf_01204"/>
<proteinExistence type="predicted"/>
<reference evidence="1 2" key="1">
    <citation type="journal article" date="2013" name="Genome Announc.">
        <title>Complete Genome Sequence of the Thermophilic and Facultatively Chemolithoautotrophic Sulfate Reducer Archaeoglobus sulfaticallidus Strain PM70-1T.</title>
        <authorList>
            <person name="Stokke R."/>
            <person name="Hocking W.P."/>
            <person name="Steinsbu B.O."/>
            <person name="Steen I.H."/>
        </authorList>
    </citation>
    <scope>NUCLEOTIDE SEQUENCE [LARGE SCALE GENOMIC DNA]</scope>
    <source>
        <strain evidence="1">PM70-1</strain>
    </source>
</reference>